<dbReference type="InterPro" id="IPR027359">
    <property type="entry name" value="Volt_channel_dom_sf"/>
</dbReference>
<dbReference type="EMBL" id="JAFNEN010000700">
    <property type="protein sequence ID" value="KAG8178399.1"/>
    <property type="molecule type" value="Genomic_DNA"/>
</dbReference>
<keyword evidence="4" id="KW-0677">Repeat</keyword>
<comment type="function">
    <text evidence="8">Mediates the voltage-dependent sodium ion permeability of excitable membranes. Assuming opened or closed conformations in response to the voltage difference across the membrane, the protein forms a sodium-selective channel through which Na(+) ions may pass in accordance with their electrochemical gradient.</text>
</comment>
<keyword evidence="8" id="KW-0407">Ion channel</keyword>
<dbReference type="Pfam" id="PF00520">
    <property type="entry name" value="Ion_trans"/>
    <property type="match status" value="5"/>
</dbReference>
<keyword evidence="8" id="KW-0406">Ion transport</keyword>
<keyword evidence="8" id="KW-0915">Sodium</keyword>
<feature type="transmembrane region" description="Helical" evidence="8">
    <location>
        <begin position="1431"/>
        <end position="1455"/>
    </location>
</feature>
<feature type="transmembrane region" description="Helical" evidence="8">
    <location>
        <begin position="1234"/>
        <end position="1252"/>
    </location>
</feature>
<dbReference type="InterPro" id="IPR001696">
    <property type="entry name" value="Na_channel_asu"/>
</dbReference>
<evidence type="ECO:0000313" key="10">
    <source>
        <dbReference type="EMBL" id="KAG8178399.1"/>
    </source>
</evidence>
<feature type="domain" description="Ion transport" evidence="9">
    <location>
        <begin position="308"/>
        <end position="532"/>
    </location>
</feature>
<feature type="transmembrane region" description="Helical" evidence="8">
    <location>
        <begin position="981"/>
        <end position="1004"/>
    </location>
</feature>
<dbReference type="GO" id="GO:0001518">
    <property type="term" value="C:voltage-gated sodium channel complex"/>
    <property type="evidence" value="ECO:0007669"/>
    <property type="project" value="UniProtKB-UniRule"/>
</dbReference>
<feature type="transmembrane region" description="Helical" evidence="8">
    <location>
        <begin position="1050"/>
        <end position="1072"/>
    </location>
</feature>
<feature type="transmembrane region" description="Helical" evidence="8">
    <location>
        <begin position="22"/>
        <end position="41"/>
    </location>
</feature>
<feature type="transmembrane region" description="Helical" evidence="8">
    <location>
        <begin position="1148"/>
        <end position="1177"/>
    </location>
</feature>
<dbReference type="GO" id="GO:0086010">
    <property type="term" value="P:membrane depolarization during action potential"/>
    <property type="evidence" value="ECO:0007669"/>
    <property type="project" value="TreeGrafter"/>
</dbReference>
<dbReference type="Gene3D" id="1.10.287.70">
    <property type="match status" value="4"/>
</dbReference>
<comment type="similarity">
    <text evidence="8">Belongs to the sodium channel (TC 1.A.1.10) family.</text>
</comment>
<evidence type="ECO:0000259" key="9">
    <source>
        <dbReference type="Pfam" id="PF00520"/>
    </source>
</evidence>
<feature type="transmembrane region" description="Helical" evidence="8">
    <location>
        <begin position="338"/>
        <end position="360"/>
    </location>
</feature>
<dbReference type="GO" id="GO:0005248">
    <property type="term" value="F:voltage-gated sodium channel activity"/>
    <property type="evidence" value="ECO:0007669"/>
    <property type="project" value="InterPro"/>
</dbReference>
<keyword evidence="3 8" id="KW-0812">Transmembrane</keyword>
<evidence type="ECO:0000256" key="3">
    <source>
        <dbReference type="ARBA" id="ARBA00022692"/>
    </source>
</evidence>
<keyword evidence="7" id="KW-1015">Disulfide bond</keyword>
<dbReference type="InterPro" id="IPR043203">
    <property type="entry name" value="VGCC_Ca_Na"/>
</dbReference>
<protein>
    <recommendedName>
        <fullName evidence="8">Sodium channel protein</fullName>
    </recommendedName>
</protein>
<feature type="transmembrane region" description="Helical" evidence="8">
    <location>
        <begin position="1355"/>
        <end position="1380"/>
    </location>
</feature>
<feature type="transmembrane region" description="Helical" evidence="8">
    <location>
        <begin position="907"/>
        <end position="927"/>
    </location>
</feature>
<reference evidence="10 11" key="1">
    <citation type="journal article" date="2022" name="Nat. Ecol. Evol.">
        <title>A masculinizing supergene underlies an exaggerated male reproductive morph in a spider.</title>
        <authorList>
            <person name="Hendrickx F."/>
            <person name="De Corte Z."/>
            <person name="Sonet G."/>
            <person name="Van Belleghem S.M."/>
            <person name="Kostlbacher S."/>
            <person name="Vangestel C."/>
        </authorList>
    </citation>
    <scope>NUCLEOTIDE SEQUENCE [LARGE SCALE GENOMIC DNA]</scope>
    <source>
        <strain evidence="10">W744_W776</strain>
    </source>
</reference>
<keyword evidence="8" id="KW-0894">Sodium channel</keyword>
<evidence type="ECO:0000256" key="6">
    <source>
        <dbReference type="ARBA" id="ARBA00023136"/>
    </source>
</evidence>
<feature type="transmembrane region" description="Helical" evidence="8">
    <location>
        <begin position="145"/>
        <end position="166"/>
    </location>
</feature>
<feature type="domain" description="Ion transport" evidence="9">
    <location>
        <begin position="1231"/>
        <end position="1461"/>
    </location>
</feature>
<feature type="transmembrane region" description="Helical" evidence="8">
    <location>
        <begin position="434"/>
        <end position="452"/>
    </location>
</feature>
<evidence type="ECO:0000256" key="4">
    <source>
        <dbReference type="ARBA" id="ARBA00022737"/>
    </source>
</evidence>
<evidence type="ECO:0000256" key="1">
    <source>
        <dbReference type="ARBA" id="ARBA00004651"/>
    </source>
</evidence>
<evidence type="ECO:0000256" key="2">
    <source>
        <dbReference type="ARBA" id="ARBA00022475"/>
    </source>
</evidence>
<feature type="transmembrane region" description="Helical" evidence="8">
    <location>
        <begin position="665"/>
        <end position="683"/>
    </location>
</feature>
<feature type="domain" description="Ion transport" evidence="9">
    <location>
        <begin position="11"/>
        <end position="172"/>
    </location>
</feature>
<dbReference type="Gene3D" id="1.20.120.350">
    <property type="entry name" value="Voltage-gated potassium channels. Chain C"/>
    <property type="match status" value="4"/>
</dbReference>
<comment type="caution">
    <text evidence="8">Lacks conserved residue(s) required for the propagation of feature annotation.</text>
</comment>
<comment type="subcellular location">
    <subcellularLocation>
        <location evidence="1 8">Cell membrane</location>
        <topology evidence="1 8">Multi-pass membrane protein</topology>
    </subcellularLocation>
</comment>
<dbReference type="SUPFAM" id="SSF81324">
    <property type="entry name" value="Voltage-gated potassium channels"/>
    <property type="match status" value="3"/>
</dbReference>
<feature type="transmembrane region" description="Helical" evidence="8">
    <location>
        <begin position="948"/>
        <end position="969"/>
    </location>
</feature>
<evidence type="ECO:0000313" key="11">
    <source>
        <dbReference type="Proteomes" id="UP000827092"/>
    </source>
</evidence>
<keyword evidence="8" id="KW-0813">Transport</keyword>
<organism evidence="10 11">
    <name type="scientific">Oedothorax gibbosus</name>
    <dbReference type="NCBI Taxonomy" id="931172"/>
    <lineage>
        <taxon>Eukaryota</taxon>
        <taxon>Metazoa</taxon>
        <taxon>Ecdysozoa</taxon>
        <taxon>Arthropoda</taxon>
        <taxon>Chelicerata</taxon>
        <taxon>Arachnida</taxon>
        <taxon>Araneae</taxon>
        <taxon>Araneomorphae</taxon>
        <taxon>Entelegynae</taxon>
        <taxon>Araneoidea</taxon>
        <taxon>Linyphiidae</taxon>
        <taxon>Erigoninae</taxon>
        <taxon>Oedothorax</taxon>
    </lineage>
</organism>
<feature type="domain" description="Ion transport" evidence="9">
    <location>
        <begin position="906"/>
        <end position="1184"/>
    </location>
</feature>
<keyword evidence="6 8" id="KW-0472">Membrane</keyword>
<dbReference type="InterPro" id="IPR005821">
    <property type="entry name" value="Ion_trans_dom"/>
</dbReference>
<feature type="transmembrane region" description="Helical" evidence="8">
    <location>
        <begin position="510"/>
        <end position="533"/>
    </location>
</feature>
<dbReference type="PANTHER" id="PTHR10037:SF288">
    <property type="entry name" value="SODIUM CHANNEL PROTEIN PARA"/>
    <property type="match status" value="1"/>
</dbReference>
<proteinExistence type="inferred from homology"/>
<dbReference type="GO" id="GO:0019228">
    <property type="term" value="P:neuronal action potential"/>
    <property type="evidence" value="ECO:0007669"/>
    <property type="project" value="TreeGrafter"/>
</dbReference>
<dbReference type="Gene3D" id="1.10.238.10">
    <property type="entry name" value="EF-hand"/>
    <property type="match status" value="1"/>
</dbReference>
<evidence type="ECO:0000256" key="7">
    <source>
        <dbReference type="ARBA" id="ARBA00023157"/>
    </source>
</evidence>
<comment type="caution">
    <text evidence="10">The sequence shown here is derived from an EMBL/GenBank/DDBJ whole genome shotgun (WGS) entry which is preliminary data.</text>
</comment>
<keyword evidence="8" id="KW-0851">Voltage-gated channel</keyword>
<keyword evidence="5 8" id="KW-1133">Transmembrane helix</keyword>
<feature type="domain" description="Ion transport" evidence="9">
    <location>
        <begin position="664"/>
        <end position="776"/>
    </location>
</feature>
<dbReference type="PANTHER" id="PTHR10037">
    <property type="entry name" value="VOLTAGE-GATED CATION CHANNEL CALCIUM AND SODIUM"/>
    <property type="match status" value="1"/>
</dbReference>
<keyword evidence="11" id="KW-1185">Reference proteome</keyword>
<feature type="transmembrane region" description="Helical" evidence="8">
    <location>
        <begin position="1258"/>
        <end position="1277"/>
    </location>
</feature>
<evidence type="ECO:0000256" key="8">
    <source>
        <dbReference type="RuleBase" id="RU361132"/>
    </source>
</evidence>
<accession>A0AAV6U362</accession>
<feature type="transmembrane region" description="Helical" evidence="8">
    <location>
        <begin position="1106"/>
        <end position="1128"/>
    </location>
</feature>
<feature type="transmembrane region" description="Helical" evidence="8">
    <location>
        <begin position="695"/>
        <end position="711"/>
    </location>
</feature>
<feature type="transmembrane region" description="Helical" evidence="8">
    <location>
        <begin position="303"/>
        <end position="326"/>
    </location>
</feature>
<gene>
    <name evidence="10" type="ORF">JTE90_005290</name>
</gene>
<keyword evidence="8" id="KW-0739">Sodium transport</keyword>
<name>A0AAV6U362_9ARAC</name>
<sequence>MIEVFNLSALVLRNCVKKLCQAFMLILFFGSTFILLGKQLYKGVLTQKCVSLPPFNISDEDYSIFVSNSTNWLENKNGFYLCGNNTGSRHCPENYTCLRGADVNTYISNFNFYGSSVVTISQLMTLHFWQELYQKMLLTAGTLHVSYFVLAFYSFLYSGGLILAIITRSYKNVLKEFEVIEKKSRLLKKDCMYNCESQSVSQKGIVKSPSCKSYELFSSQVISSERVERQASEIMASTSHAPEKTFEIGVCPDGGMKDHLADSRQKREAVRCQLASEKSAESVEQLSSSLGCFTSVRQCLKRFVCNFTVELFFLTSIAAYLCVVVVQYSRFNLIPAKILVYSYYAFAGVTWLEVVLKIIAFTPAEYFRSKWNAFDSLVLIIGGTELLLLDVENPILFVLRAYKLVKLMVCCNTFAYMKNALGSCLFLFKHPTSILLVFVIICIVTGMQLYGYEYFHSSDRFPEQKPPRWFFKDFYSSFILVFCMLCGDWKQPMVNTVLFTSYASDLLMLIFVLIGNFVIINLFLGIVFYTFFYKSLPRNAASKDRLQNAIQVILNRQGNVADAMANIKESKPDHAQSNDSCTSDTLSEYQDTLSSKPLKKNKKKQLHNQKEMEIMEDSSSEYMADCCPSLCYFCCSFCKADENPILWQNWAEARCKLYWFVETKLFRVTVSLIIIFSVVVLILEQSHGPRYPDMLFIFKILYPIIFLLFFCEMQLKWMAYGLQKFFKSHLGRFEFCILVIYLMDLLSIKFFDGQKNIFKALRAFRLLSLTSLFESYQETVPLPMKRNNCMAGSESASNESLLHLQQLECNTFLGKHCRYQSAGSGEIFQMDWNTTEIQSADLSDSKMRRIELTRTADYREHNPSLRASDCFPKCCYDFFPLCKRECSFFKLWTIIRAKSMMVVTSSYFFSFIVILILVSCCQLAVELNFSSEKHPIIERVSMYADKTFGCLFLIEMLLKIFAFGFKGYFCNHWCLLEFTAAIFSFFCMKLYASSSLATAVYIVLNQIGIEGYLILKIIRVFRLLYLAKALKFNNQSKAILKSLGSALPSHFLVFWFVFYLWLIFAVLGSAMFSQKLYRCVDANNEVLSFQKAACIHNNQTWKNSPVNFDSVTMAFIGLLQVATLQNWISFVTDIMDTSDPANVVKNEVYTAAFFPIFIMFSTFLTLNLFVGVTCWYFNDQKRDSENSLYARTNWLYKSAVQQMESIKLQKTIPPPKLQFQSFLYRMVMSDNFEMAGFVFIGLHMLLIALDMYDPEPSEMFAVAMIELNVFFITIFSLECIMKLLAYRQYYFLSAWNHFDVIVLALCICGLLFENLFSSPMLPAMLRLIRFVKCRRYLRRYVRGMLPLLYTLYSSIPAFITIVILQFIVMFIYAIFGIYLFHGIIQSWDISGELSFETFPKAMLLLFQLSTLAGWIDVLHCLSESGQNLNSAIFFVVSYIIIVYYVIIKTHLVIILDSFDNAMLQYENILLKEDYEMFAEVWQKFDNNARGIIKFGNLPDLLDVLEDPFHFGKPNRYLIATLNIPIYEGDLVFYADVMDALTRDYMSHNAHLIELADSIPGLLDNKGKTLKKISSSLWRQRQNHCAYIIQKSWRRYTGRLAKSPVFYSEVRLADQGKVDTYLTADARAGSHASV</sequence>
<feature type="transmembrane region" description="Helical" evidence="8">
    <location>
        <begin position="1289"/>
        <end position="1312"/>
    </location>
</feature>
<keyword evidence="2" id="KW-1003">Cell membrane</keyword>
<evidence type="ECO:0000256" key="5">
    <source>
        <dbReference type="ARBA" id="ARBA00022989"/>
    </source>
</evidence>
<dbReference type="PRINTS" id="PR00170">
    <property type="entry name" value="NACHANNEL"/>
</dbReference>
<dbReference type="Proteomes" id="UP000827092">
    <property type="component" value="Unassembled WGS sequence"/>
</dbReference>